<gene>
    <name evidence="2" type="ORF">DERYTH_LOCUS16333</name>
</gene>
<dbReference type="EMBL" id="CAJVPY010014126">
    <property type="protein sequence ID" value="CAG8744772.1"/>
    <property type="molecule type" value="Genomic_DNA"/>
</dbReference>
<feature type="region of interest" description="Disordered" evidence="1">
    <location>
        <begin position="1"/>
        <end position="22"/>
    </location>
</feature>
<dbReference type="Proteomes" id="UP000789405">
    <property type="component" value="Unassembled WGS sequence"/>
</dbReference>
<sequence>MKDTAKGYEDRPSQESQEAQVARVEEEVEVFQVIDQNYFPENLLEESINGKKIKNEKDLLTELAIEAEIEITWSTMNGYPNELVQDASPKNGIQPMKLDEGESTTGLEIEENNEYYENAAAYFGFD</sequence>
<protein>
    <submittedName>
        <fullName evidence="2">28045_t:CDS:1</fullName>
    </submittedName>
</protein>
<reference evidence="2" key="1">
    <citation type="submission" date="2021-06" db="EMBL/GenBank/DDBJ databases">
        <authorList>
            <person name="Kallberg Y."/>
            <person name="Tangrot J."/>
            <person name="Rosling A."/>
        </authorList>
    </citation>
    <scope>NUCLEOTIDE SEQUENCE</scope>
    <source>
        <strain evidence="2">MA453B</strain>
    </source>
</reference>
<organism evidence="2 3">
    <name type="scientific">Dentiscutata erythropus</name>
    <dbReference type="NCBI Taxonomy" id="1348616"/>
    <lineage>
        <taxon>Eukaryota</taxon>
        <taxon>Fungi</taxon>
        <taxon>Fungi incertae sedis</taxon>
        <taxon>Mucoromycota</taxon>
        <taxon>Glomeromycotina</taxon>
        <taxon>Glomeromycetes</taxon>
        <taxon>Diversisporales</taxon>
        <taxon>Gigasporaceae</taxon>
        <taxon>Dentiscutata</taxon>
    </lineage>
</organism>
<keyword evidence="3" id="KW-1185">Reference proteome</keyword>
<proteinExistence type="predicted"/>
<evidence type="ECO:0000313" key="2">
    <source>
        <dbReference type="EMBL" id="CAG8744772.1"/>
    </source>
</evidence>
<name>A0A9N9NNM4_9GLOM</name>
<evidence type="ECO:0000313" key="3">
    <source>
        <dbReference type="Proteomes" id="UP000789405"/>
    </source>
</evidence>
<accession>A0A9N9NNM4</accession>
<comment type="caution">
    <text evidence="2">The sequence shown here is derived from an EMBL/GenBank/DDBJ whole genome shotgun (WGS) entry which is preliminary data.</text>
</comment>
<evidence type="ECO:0000256" key="1">
    <source>
        <dbReference type="SAM" id="MobiDB-lite"/>
    </source>
</evidence>
<feature type="compositionally biased region" description="Basic and acidic residues" evidence="1">
    <location>
        <begin position="1"/>
        <end position="13"/>
    </location>
</feature>
<dbReference type="AlphaFoldDB" id="A0A9N9NNM4"/>